<organism evidence="7 8">
    <name type="scientific">Ciona savignyi</name>
    <name type="common">Pacific transparent sea squirt</name>
    <dbReference type="NCBI Taxonomy" id="51511"/>
    <lineage>
        <taxon>Eukaryota</taxon>
        <taxon>Metazoa</taxon>
        <taxon>Chordata</taxon>
        <taxon>Tunicata</taxon>
        <taxon>Ascidiacea</taxon>
        <taxon>Phlebobranchia</taxon>
        <taxon>Cionidae</taxon>
        <taxon>Ciona</taxon>
    </lineage>
</organism>
<evidence type="ECO:0000313" key="7">
    <source>
        <dbReference type="Ensembl" id="ENSCSAVP00000011006.1"/>
    </source>
</evidence>
<dbReference type="Proteomes" id="UP000007875">
    <property type="component" value="Unassembled WGS sequence"/>
</dbReference>
<feature type="transmembrane region" description="Helical" evidence="5">
    <location>
        <begin position="549"/>
        <end position="570"/>
    </location>
</feature>
<dbReference type="GO" id="GO:0061459">
    <property type="term" value="F:L-arginine transmembrane transporter activity"/>
    <property type="evidence" value="ECO:0007669"/>
    <property type="project" value="TreeGrafter"/>
</dbReference>
<feature type="transmembrane region" description="Helical" evidence="5">
    <location>
        <begin position="330"/>
        <end position="354"/>
    </location>
</feature>
<name>H2Z094_CIOSA</name>
<feature type="domain" description="Cationic amino acid transporter C-terminal" evidence="6">
    <location>
        <begin position="581"/>
        <end position="631"/>
    </location>
</feature>
<dbReference type="Ensembl" id="ENSCSAVT00000011137.1">
    <property type="protein sequence ID" value="ENSCSAVP00000011006.1"/>
    <property type="gene ID" value="ENSCSAVG00000006446.1"/>
</dbReference>
<keyword evidence="8" id="KW-1185">Reference proteome</keyword>
<evidence type="ECO:0000256" key="4">
    <source>
        <dbReference type="ARBA" id="ARBA00023136"/>
    </source>
</evidence>
<dbReference type="Pfam" id="PF13906">
    <property type="entry name" value="AA_permease_C"/>
    <property type="match status" value="1"/>
</dbReference>
<evidence type="ECO:0000259" key="6">
    <source>
        <dbReference type="Pfam" id="PF13906"/>
    </source>
</evidence>
<feature type="transmembrane region" description="Helical" evidence="5">
    <location>
        <begin position="74"/>
        <end position="94"/>
    </location>
</feature>
<evidence type="ECO:0000256" key="5">
    <source>
        <dbReference type="SAM" id="Phobius"/>
    </source>
</evidence>
<proteinExistence type="predicted"/>
<dbReference type="AlphaFoldDB" id="H2Z094"/>
<feature type="transmembrane region" description="Helical" evidence="5">
    <location>
        <begin position="608"/>
        <end position="626"/>
    </location>
</feature>
<dbReference type="PIRSF" id="PIRSF006060">
    <property type="entry name" value="AA_transporter"/>
    <property type="match status" value="1"/>
</dbReference>
<dbReference type="InParanoid" id="H2Z094"/>
<evidence type="ECO:0000256" key="1">
    <source>
        <dbReference type="ARBA" id="ARBA00004141"/>
    </source>
</evidence>
<keyword evidence="3 5" id="KW-1133">Transmembrane helix</keyword>
<feature type="transmembrane region" description="Helical" evidence="5">
    <location>
        <begin position="400"/>
        <end position="421"/>
    </location>
</feature>
<dbReference type="PANTHER" id="PTHR43243:SF105">
    <property type="entry name" value="CATIONIC AMINO ACID TRANSPORTER C-TERMINAL DOMAIN-CONTAINING PROTEIN"/>
    <property type="match status" value="1"/>
</dbReference>
<dbReference type="GO" id="GO:0000064">
    <property type="term" value="F:L-ornithine transmembrane transporter activity"/>
    <property type="evidence" value="ECO:0007669"/>
    <property type="project" value="TreeGrafter"/>
</dbReference>
<reference evidence="7" key="3">
    <citation type="submission" date="2025-09" db="UniProtKB">
        <authorList>
            <consortium name="Ensembl"/>
        </authorList>
    </citation>
    <scope>IDENTIFICATION</scope>
</reference>
<feature type="transmembrane region" description="Helical" evidence="5">
    <location>
        <begin position="106"/>
        <end position="127"/>
    </location>
</feature>
<feature type="transmembrane region" description="Helical" evidence="5">
    <location>
        <begin position="375"/>
        <end position="394"/>
    </location>
</feature>
<feature type="transmembrane region" description="Helical" evidence="5">
    <location>
        <begin position="44"/>
        <end position="62"/>
    </location>
</feature>
<dbReference type="GO" id="GO:0005886">
    <property type="term" value="C:plasma membrane"/>
    <property type="evidence" value="ECO:0007669"/>
    <property type="project" value="TreeGrafter"/>
</dbReference>
<dbReference type="Pfam" id="PF13520">
    <property type="entry name" value="AA_permease_2"/>
    <property type="match status" value="1"/>
</dbReference>
<keyword evidence="4 5" id="KW-0472">Membrane</keyword>
<dbReference type="InterPro" id="IPR029485">
    <property type="entry name" value="CAT_C"/>
</dbReference>
<comment type="subcellular location">
    <subcellularLocation>
        <location evidence="1">Membrane</location>
        <topology evidence="1">Multi-pass membrane protein</topology>
    </subcellularLocation>
</comment>
<feature type="transmembrane region" description="Helical" evidence="5">
    <location>
        <begin position="526"/>
        <end position="543"/>
    </location>
</feature>
<dbReference type="PANTHER" id="PTHR43243">
    <property type="entry name" value="INNER MEMBRANE TRANSPORTER YGJI-RELATED"/>
    <property type="match status" value="1"/>
</dbReference>
<feature type="transmembrane region" description="Helical" evidence="5">
    <location>
        <begin position="579"/>
        <end position="602"/>
    </location>
</feature>
<feature type="transmembrane region" description="Helical" evidence="5">
    <location>
        <begin position="238"/>
        <end position="260"/>
    </location>
</feature>
<keyword evidence="2 5" id="KW-0812">Transmembrane</keyword>
<dbReference type="eggNOG" id="KOG1286">
    <property type="taxonomic scope" value="Eukaryota"/>
</dbReference>
<evidence type="ECO:0000256" key="2">
    <source>
        <dbReference type="ARBA" id="ARBA00022692"/>
    </source>
</evidence>
<dbReference type="Gene3D" id="1.20.1740.10">
    <property type="entry name" value="Amino acid/polyamine transporter I"/>
    <property type="match status" value="2"/>
</dbReference>
<reference evidence="7" key="2">
    <citation type="submission" date="2025-08" db="UniProtKB">
        <authorList>
            <consortium name="Ensembl"/>
        </authorList>
    </citation>
    <scope>IDENTIFICATION</scope>
</reference>
<dbReference type="InterPro" id="IPR002293">
    <property type="entry name" value="AA/rel_permease1"/>
</dbReference>
<dbReference type="OMA" id="LAMAFEY"/>
<evidence type="ECO:0000256" key="3">
    <source>
        <dbReference type="ARBA" id="ARBA00022989"/>
    </source>
</evidence>
<accession>H2Z094</accession>
<dbReference type="STRING" id="51511.ENSCSAVP00000011006"/>
<dbReference type="GO" id="GO:0097638">
    <property type="term" value="P:L-arginine import across plasma membrane"/>
    <property type="evidence" value="ECO:0007669"/>
    <property type="project" value="TreeGrafter"/>
</dbReference>
<dbReference type="GeneTree" id="ENSGT00940000155349"/>
<feature type="transmembrane region" description="Helical" evidence="5">
    <location>
        <begin position="281"/>
        <end position="306"/>
    </location>
</feature>
<feature type="transmembrane region" description="Helical" evidence="5">
    <location>
        <begin position="196"/>
        <end position="218"/>
    </location>
</feature>
<sequence length="641" mass="69001">ISTCFNWCSFVVSSCLLFQRFSRKKIIEETDADTSDLQRCLSTFNLVAVGVGSTLGAGVYVLTGSVARNDAGPAIILSFTVAAFASMLAGLCYAEFGARVPKAGSAYIYSYVTVGELWGFVIGWNLVLEYIIGKLLVARAWSSNLDSLTGGVIANASRAAMPMNVPGFASYPDFLAVGLIMLVTLLLSIGMKVSSILMTVLTAVNIVVLIFCAVAGFIKADPTNWKLPGGPGRGNGGFMPYGFSKMMEGAASCFYAFVGFDTIACVGEEAKNPSKSIPRSIIITLVICLVAYVVVSAALTLMQPYYELDVGAPLPNAFIHVDMGWASKPVAVGSMCALVASVLGAAVGMPRIVFSMARDGLIFRVLATVSNKNRTPVVATILSGIFSAFMALIFDLNDLVNMMSIGTLMAYTLVACSVLLLRFRPDAVDETINEGNICPQSRVHACIRVCIPVVEYTLPSFECACLLSSTCPQFRAHSSVQTRVEFVLISLPDTTENAMFNSSIEWDLHQLLHPSPPVPTPATSNTVLISTLLSCNVLLVWGGENIMRWWGILLISVMVVLILLLGGVIARQPQSRRALLFKTPLVPSIPLLSIFINIYLMLKLPGATWIRFGVWMVVGGLMYFGYGMRHSSEETRSSAGQ</sequence>
<feature type="transmembrane region" description="Helical" evidence="5">
    <location>
        <begin position="168"/>
        <end position="189"/>
    </location>
</feature>
<protein>
    <recommendedName>
        <fullName evidence="6">Cationic amino acid transporter C-terminal domain-containing protein</fullName>
    </recommendedName>
</protein>
<dbReference type="GO" id="GO:0015189">
    <property type="term" value="F:L-lysine transmembrane transporter activity"/>
    <property type="evidence" value="ECO:0007669"/>
    <property type="project" value="TreeGrafter"/>
</dbReference>
<evidence type="ECO:0000313" key="8">
    <source>
        <dbReference type="Proteomes" id="UP000007875"/>
    </source>
</evidence>
<reference evidence="8" key="1">
    <citation type="submission" date="2003-08" db="EMBL/GenBank/DDBJ databases">
        <authorList>
            <person name="Birren B."/>
            <person name="Nusbaum C."/>
            <person name="Abebe A."/>
            <person name="Abouelleil A."/>
            <person name="Adekoya E."/>
            <person name="Ait-zahra M."/>
            <person name="Allen N."/>
            <person name="Allen T."/>
            <person name="An P."/>
            <person name="Anderson M."/>
            <person name="Anderson S."/>
            <person name="Arachchi H."/>
            <person name="Armbruster J."/>
            <person name="Bachantsang P."/>
            <person name="Baldwin J."/>
            <person name="Barry A."/>
            <person name="Bayul T."/>
            <person name="Blitshsteyn B."/>
            <person name="Bloom T."/>
            <person name="Blye J."/>
            <person name="Boguslavskiy L."/>
            <person name="Borowsky M."/>
            <person name="Boukhgalter B."/>
            <person name="Brunache A."/>
            <person name="Butler J."/>
            <person name="Calixte N."/>
            <person name="Calvo S."/>
            <person name="Camarata J."/>
            <person name="Campo K."/>
            <person name="Chang J."/>
            <person name="Cheshatsang Y."/>
            <person name="Citroen M."/>
            <person name="Collymore A."/>
            <person name="Considine T."/>
            <person name="Cook A."/>
            <person name="Cooke P."/>
            <person name="Corum B."/>
            <person name="Cuomo C."/>
            <person name="David R."/>
            <person name="Dawoe T."/>
            <person name="Degray S."/>
            <person name="Dodge S."/>
            <person name="Dooley K."/>
            <person name="Dorje P."/>
            <person name="Dorjee K."/>
            <person name="Dorris L."/>
            <person name="Duffey N."/>
            <person name="Dupes A."/>
            <person name="Elkins T."/>
            <person name="Engels R."/>
            <person name="Erickson J."/>
            <person name="Farina A."/>
            <person name="Faro S."/>
            <person name="Ferreira P."/>
            <person name="Fischer H."/>
            <person name="Fitzgerald M."/>
            <person name="Foley K."/>
            <person name="Gage D."/>
            <person name="Galagan J."/>
            <person name="Gearin G."/>
            <person name="Gnerre S."/>
            <person name="Gnirke A."/>
            <person name="Goyette A."/>
            <person name="Graham J."/>
            <person name="Grandbois E."/>
            <person name="Gyaltsen K."/>
            <person name="Hafez N."/>
            <person name="Hagopian D."/>
            <person name="Hagos B."/>
            <person name="Hall J."/>
            <person name="Hatcher B."/>
            <person name="Heller A."/>
            <person name="Higgins H."/>
            <person name="Honan T."/>
            <person name="Horn A."/>
            <person name="Houde N."/>
            <person name="Hughes L."/>
            <person name="Hulme W."/>
            <person name="Husby E."/>
            <person name="Iliev I."/>
            <person name="Jaffe D."/>
            <person name="Jones C."/>
            <person name="Kamal M."/>
            <person name="Kamat A."/>
            <person name="Kamvysselis M."/>
            <person name="Karlsson E."/>
            <person name="Kells C."/>
            <person name="Kieu A."/>
            <person name="Kisner P."/>
            <person name="Kodira C."/>
            <person name="Kulbokas E."/>
            <person name="Labutti K."/>
            <person name="Lama D."/>
            <person name="Landers T."/>
            <person name="Leger J."/>
            <person name="Levine S."/>
            <person name="Lewis D."/>
            <person name="Lewis T."/>
            <person name="Lindblad-toh K."/>
            <person name="Liu X."/>
            <person name="Lokyitsang T."/>
            <person name="Lokyitsang Y."/>
            <person name="Lucien O."/>
            <person name="Lui A."/>
            <person name="Ma L.J."/>
            <person name="Mabbitt R."/>
            <person name="Macdonald J."/>
            <person name="Maclean C."/>
            <person name="Major J."/>
            <person name="Manning J."/>
            <person name="Marabella R."/>
            <person name="Maru K."/>
            <person name="Matthews C."/>
            <person name="Mauceli E."/>
            <person name="Mccarthy M."/>
            <person name="Mcdonough S."/>
            <person name="Mcghee T."/>
            <person name="Meldrim J."/>
            <person name="Meneus L."/>
            <person name="Mesirov J."/>
            <person name="Mihalev A."/>
            <person name="Mihova T."/>
            <person name="Mikkelsen T."/>
            <person name="Mlenga V."/>
            <person name="Moru K."/>
            <person name="Mozes J."/>
            <person name="Mulrain L."/>
            <person name="Munson G."/>
            <person name="Naylor J."/>
            <person name="Newes C."/>
            <person name="Nguyen C."/>
            <person name="Nguyen N."/>
            <person name="Nguyen T."/>
            <person name="Nicol R."/>
            <person name="Nielsen C."/>
            <person name="Nizzari M."/>
            <person name="Norbu C."/>
            <person name="Norbu N."/>
            <person name="O'donnell P."/>
            <person name="Okoawo O."/>
            <person name="O'leary S."/>
            <person name="Omotosho B."/>
            <person name="O'neill K."/>
            <person name="Osman S."/>
            <person name="Parker S."/>
            <person name="Perrin D."/>
            <person name="Phunkhang P."/>
            <person name="Piqani B."/>
            <person name="Purcell S."/>
            <person name="Rachupka T."/>
            <person name="Ramasamy U."/>
            <person name="Rameau R."/>
            <person name="Ray V."/>
            <person name="Raymond C."/>
            <person name="Retta R."/>
            <person name="Richardson S."/>
            <person name="Rise C."/>
            <person name="Rodriguez J."/>
            <person name="Rogers J."/>
            <person name="Rogov P."/>
            <person name="Rutman M."/>
            <person name="Schupbach R."/>
            <person name="Seaman C."/>
            <person name="Settipalli S."/>
            <person name="Sharpe T."/>
            <person name="Sheridan J."/>
            <person name="Sherpa N."/>
            <person name="Shi J."/>
            <person name="Smirnov S."/>
            <person name="Smith C."/>
            <person name="Sougnez C."/>
            <person name="Spencer B."/>
            <person name="Stalker J."/>
            <person name="Stange-thomann N."/>
            <person name="Stavropoulos S."/>
            <person name="Stetson K."/>
            <person name="Stone C."/>
            <person name="Stone S."/>
            <person name="Stubbs M."/>
            <person name="Talamas J."/>
            <person name="Tchuinga P."/>
            <person name="Tenzing P."/>
            <person name="Tesfaye S."/>
            <person name="Theodore J."/>
            <person name="Thoulutsang Y."/>
            <person name="Topham K."/>
            <person name="Towey S."/>
            <person name="Tsamla T."/>
            <person name="Tsomo N."/>
            <person name="Vallee D."/>
            <person name="Vassiliev H."/>
            <person name="Venkataraman V."/>
            <person name="Vinson J."/>
            <person name="Vo A."/>
            <person name="Wade C."/>
            <person name="Wang S."/>
            <person name="Wangchuk T."/>
            <person name="Wangdi T."/>
            <person name="Whittaker C."/>
            <person name="Wilkinson J."/>
            <person name="Wu Y."/>
            <person name="Wyman D."/>
            <person name="Yadav S."/>
            <person name="Yang S."/>
            <person name="Yang X."/>
            <person name="Yeager S."/>
            <person name="Yee E."/>
            <person name="Young G."/>
            <person name="Zainoun J."/>
            <person name="Zembeck L."/>
            <person name="Zimmer A."/>
            <person name="Zody M."/>
            <person name="Lander E."/>
        </authorList>
    </citation>
    <scope>NUCLEOTIDE SEQUENCE [LARGE SCALE GENOMIC DNA]</scope>
</reference>
<dbReference type="FunFam" id="1.20.1740.10:FF:000050">
    <property type="entry name" value="MGC157082 protein"/>
    <property type="match status" value="1"/>
</dbReference>